<sequence>MRSFLVPRHLKNFLPQFLGFLVVSSNILSLQYGHKINGRLIDNSSTEAN</sequence>
<reference evidence="1" key="2">
    <citation type="journal article" date="2015" name="Data Brief">
        <title>Shoot transcriptome of the giant reed, Arundo donax.</title>
        <authorList>
            <person name="Barrero R.A."/>
            <person name="Guerrero F.D."/>
            <person name="Moolhuijzen P."/>
            <person name="Goolsby J.A."/>
            <person name="Tidwell J."/>
            <person name="Bellgard S.E."/>
            <person name="Bellgard M.I."/>
        </authorList>
    </citation>
    <scope>NUCLEOTIDE SEQUENCE</scope>
    <source>
        <tissue evidence="1">Shoot tissue taken approximately 20 cm above the soil surface</tissue>
    </source>
</reference>
<accession>A0A0A8XZ61</accession>
<protein>
    <submittedName>
        <fullName evidence="1">Uncharacterized protein</fullName>
    </submittedName>
</protein>
<dbReference type="EMBL" id="GBRH01280898">
    <property type="protein sequence ID" value="JAD16997.1"/>
    <property type="molecule type" value="Transcribed_RNA"/>
</dbReference>
<proteinExistence type="predicted"/>
<dbReference type="AlphaFoldDB" id="A0A0A8XZ61"/>
<name>A0A0A8XZ61_ARUDO</name>
<evidence type="ECO:0000313" key="1">
    <source>
        <dbReference type="EMBL" id="JAD16997.1"/>
    </source>
</evidence>
<reference evidence="1" key="1">
    <citation type="submission" date="2014-09" db="EMBL/GenBank/DDBJ databases">
        <authorList>
            <person name="Magalhaes I.L.F."/>
            <person name="Oliveira U."/>
            <person name="Santos F.R."/>
            <person name="Vidigal T.H.D.A."/>
            <person name="Brescovit A.D."/>
            <person name="Santos A.J."/>
        </authorList>
    </citation>
    <scope>NUCLEOTIDE SEQUENCE</scope>
    <source>
        <tissue evidence="1">Shoot tissue taken approximately 20 cm above the soil surface</tissue>
    </source>
</reference>
<organism evidence="1">
    <name type="scientific">Arundo donax</name>
    <name type="common">Giant reed</name>
    <name type="synonym">Donax arundinaceus</name>
    <dbReference type="NCBI Taxonomy" id="35708"/>
    <lineage>
        <taxon>Eukaryota</taxon>
        <taxon>Viridiplantae</taxon>
        <taxon>Streptophyta</taxon>
        <taxon>Embryophyta</taxon>
        <taxon>Tracheophyta</taxon>
        <taxon>Spermatophyta</taxon>
        <taxon>Magnoliopsida</taxon>
        <taxon>Liliopsida</taxon>
        <taxon>Poales</taxon>
        <taxon>Poaceae</taxon>
        <taxon>PACMAD clade</taxon>
        <taxon>Arundinoideae</taxon>
        <taxon>Arundineae</taxon>
        <taxon>Arundo</taxon>
    </lineage>
</organism>